<evidence type="ECO:0000313" key="13">
    <source>
        <dbReference type="EMBL" id="PXV62655.1"/>
    </source>
</evidence>
<dbReference type="Gene3D" id="1.20.58.340">
    <property type="entry name" value="Magnesium transport protein CorA, transmembrane region"/>
    <property type="match status" value="2"/>
</dbReference>
<protein>
    <recommendedName>
        <fullName evidence="12">Magnesium transport protein CorA</fullName>
    </recommendedName>
</protein>
<evidence type="ECO:0000256" key="12">
    <source>
        <dbReference type="RuleBase" id="RU362010"/>
    </source>
</evidence>
<dbReference type="PANTHER" id="PTHR46494:SF1">
    <property type="entry name" value="CORA FAMILY METAL ION TRANSPORTER (EUROFUNG)"/>
    <property type="match status" value="1"/>
</dbReference>
<evidence type="ECO:0000256" key="2">
    <source>
        <dbReference type="ARBA" id="ARBA00009765"/>
    </source>
</evidence>
<keyword evidence="3 12" id="KW-0813">Transport</keyword>
<dbReference type="Proteomes" id="UP000247973">
    <property type="component" value="Unassembled WGS sequence"/>
</dbReference>
<keyword evidence="6 12" id="KW-0460">Magnesium</keyword>
<dbReference type="Gene3D" id="3.30.460.20">
    <property type="entry name" value="CorA soluble domain-like"/>
    <property type="match status" value="1"/>
</dbReference>
<keyword evidence="7 12" id="KW-1133">Transmembrane helix</keyword>
<proteinExistence type="inferred from homology"/>
<evidence type="ECO:0000256" key="7">
    <source>
        <dbReference type="ARBA" id="ARBA00022989"/>
    </source>
</evidence>
<dbReference type="GO" id="GO:0000287">
    <property type="term" value="F:magnesium ion binding"/>
    <property type="evidence" value="ECO:0007669"/>
    <property type="project" value="TreeGrafter"/>
</dbReference>
<dbReference type="InterPro" id="IPR004488">
    <property type="entry name" value="Mg/Co-transport_prot_CorA"/>
</dbReference>
<comment type="function">
    <text evidence="11">Mediates influx of magnesium ions. Alternates between open and closed states. Activated by low cytoplasmic Mg(2+) levels. Inactive when cytoplasmic Mg(2+) levels are high.</text>
</comment>
<evidence type="ECO:0000313" key="14">
    <source>
        <dbReference type="Proteomes" id="UP000247973"/>
    </source>
</evidence>
<evidence type="ECO:0000256" key="4">
    <source>
        <dbReference type="ARBA" id="ARBA00022475"/>
    </source>
</evidence>
<keyword evidence="9 12" id="KW-0472">Membrane</keyword>
<dbReference type="InterPro" id="IPR002523">
    <property type="entry name" value="MgTranspt_CorA/ZnTranspt_ZntB"/>
</dbReference>
<organism evidence="13 14">
    <name type="scientific">Dysgonomonas alginatilytica</name>
    <dbReference type="NCBI Taxonomy" id="1605892"/>
    <lineage>
        <taxon>Bacteria</taxon>
        <taxon>Pseudomonadati</taxon>
        <taxon>Bacteroidota</taxon>
        <taxon>Bacteroidia</taxon>
        <taxon>Bacteroidales</taxon>
        <taxon>Dysgonomonadaceae</taxon>
        <taxon>Dysgonomonas</taxon>
    </lineage>
</organism>
<dbReference type="RefSeq" id="WP_110311325.1">
    <property type="nucleotide sequence ID" value="NZ_QICL01000018.1"/>
</dbReference>
<dbReference type="GO" id="GO:0050897">
    <property type="term" value="F:cobalt ion binding"/>
    <property type="evidence" value="ECO:0007669"/>
    <property type="project" value="TreeGrafter"/>
</dbReference>
<evidence type="ECO:0000256" key="8">
    <source>
        <dbReference type="ARBA" id="ARBA00023065"/>
    </source>
</evidence>
<evidence type="ECO:0000256" key="9">
    <source>
        <dbReference type="ARBA" id="ARBA00023136"/>
    </source>
</evidence>
<dbReference type="InterPro" id="IPR045861">
    <property type="entry name" value="CorA_cytoplasmic_dom"/>
</dbReference>
<evidence type="ECO:0000256" key="6">
    <source>
        <dbReference type="ARBA" id="ARBA00022842"/>
    </source>
</evidence>
<dbReference type="SUPFAM" id="SSF143865">
    <property type="entry name" value="CorA soluble domain-like"/>
    <property type="match status" value="1"/>
</dbReference>
<dbReference type="EMBL" id="QICL01000018">
    <property type="protein sequence ID" value="PXV62655.1"/>
    <property type="molecule type" value="Genomic_DNA"/>
</dbReference>
<dbReference type="GO" id="GO:0015087">
    <property type="term" value="F:cobalt ion transmembrane transporter activity"/>
    <property type="evidence" value="ECO:0007669"/>
    <property type="project" value="UniProtKB-UniRule"/>
</dbReference>
<dbReference type="GO" id="GO:0005886">
    <property type="term" value="C:plasma membrane"/>
    <property type="evidence" value="ECO:0007669"/>
    <property type="project" value="UniProtKB-SubCell"/>
</dbReference>
<evidence type="ECO:0000256" key="1">
    <source>
        <dbReference type="ARBA" id="ARBA00004651"/>
    </source>
</evidence>
<dbReference type="AlphaFoldDB" id="A0A2V3PLE5"/>
<comment type="similarity">
    <text evidence="2 12">Belongs to the CorA metal ion transporter (MIT) (TC 1.A.35) family.</text>
</comment>
<feature type="transmembrane region" description="Helical" evidence="12">
    <location>
        <begin position="302"/>
        <end position="321"/>
    </location>
</feature>
<evidence type="ECO:0000256" key="3">
    <source>
        <dbReference type="ARBA" id="ARBA00022448"/>
    </source>
</evidence>
<dbReference type="GO" id="GO:0015095">
    <property type="term" value="F:magnesium ion transmembrane transporter activity"/>
    <property type="evidence" value="ECO:0007669"/>
    <property type="project" value="UniProtKB-UniRule"/>
</dbReference>
<gene>
    <name evidence="12" type="primary">corA</name>
    <name evidence="13" type="ORF">CLV62_11843</name>
</gene>
<dbReference type="OrthoDB" id="9803416at2"/>
<comment type="subcellular location">
    <subcellularLocation>
        <location evidence="1">Cell membrane</location>
        <topology evidence="1">Multi-pass membrane protein</topology>
    </subcellularLocation>
    <subcellularLocation>
        <location evidence="12">Membrane</location>
        <topology evidence="12">Multi-pass membrane protein</topology>
    </subcellularLocation>
</comment>
<dbReference type="SUPFAM" id="SSF144083">
    <property type="entry name" value="Magnesium transport protein CorA, transmembrane region"/>
    <property type="match status" value="1"/>
</dbReference>
<comment type="caution">
    <text evidence="13">The sequence shown here is derived from an EMBL/GenBank/DDBJ whole genome shotgun (WGS) entry which is preliminary data.</text>
</comment>
<reference evidence="13 14" key="1">
    <citation type="submission" date="2018-03" db="EMBL/GenBank/DDBJ databases">
        <title>Genomic Encyclopedia of Archaeal and Bacterial Type Strains, Phase II (KMG-II): from individual species to whole genera.</title>
        <authorList>
            <person name="Goeker M."/>
        </authorList>
    </citation>
    <scope>NUCLEOTIDE SEQUENCE [LARGE SCALE GENOMIC DNA]</scope>
    <source>
        <strain evidence="13 14">DSM 100214</strain>
    </source>
</reference>
<feature type="transmembrane region" description="Helical" evidence="12">
    <location>
        <begin position="333"/>
        <end position="353"/>
    </location>
</feature>
<keyword evidence="4 12" id="KW-1003">Cell membrane</keyword>
<sequence length="359" mass="41715">MAKRSSNGIRNRKHIKNAHLLETLSYLGEVQLPTSIEFIQYNSKQTSTKSIAPSDKLKDLIKDDCISWFKITGISDAEVIFNICKSFGIPRFDVKDLLSGRHVTKVITYEHNTFILMSGCFTTESHELDLDHIAFILGDNYIISLQENGTPIFTDVQEAIKNSKVQIREKGTDYLLYILLNCVQSLYNDTVLKLATKIDNMEDKLIENDTKGIDIMRFIRIRKNDYSLLKRAVSSMREEYSNLLHNDNRLIKRENKIYFNDFDDRLRTSSDDLDIFHESINSLSNLYFNNNNLKMNNVITKLTVVSTIFIPLTFMVGVWGMNFDYMPELKWKFGYIVAWAIMILIVIIALLFLKKKKWL</sequence>
<keyword evidence="14" id="KW-1185">Reference proteome</keyword>
<evidence type="ECO:0000256" key="5">
    <source>
        <dbReference type="ARBA" id="ARBA00022692"/>
    </source>
</evidence>
<keyword evidence="8 12" id="KW-0406">Ion transport</keyword>
<dbReference type="FunFam" id="1.20.58.340:FF:000004">
    <property type="entry name" value="Magnesium transport protein CorA"/>
    <property type="match status" value="1"/>
</dbReference>
<dbReference type="PANTHER" id="PTHR46494">
    <property type="entry name" value="CORA FAMILY METAL ION TRANSPORTER (EUROFUNG)"/>
    <property type="match status" value="1"/>
</dbReference>
<dbReference type="InterPro" id="IPR045863">
    <property type="entry name" value="CorA_TM1_TM2"/>
</dbReference>
<dbReference type="Pfam" id="PF01544">
    <property type="entry name" value="CorA"/>
    <property type="match status" value="1"/>
</dbReference>
<keyword evidence="5 12" id="KW-0812">Transmembrane</keyword>
<evidence type="ECO:0000256" key="11">
    <source>
        <dbReference type="ARBA" id="ARBA00045497"/>
    </source>
</evidence>
<comment type="catalytic activity">
    <reaction evidence="10">
        <text>Mg(2+)(in) = Mg(2+)(out)</text>
        <dbReference type="Rhea" id="RHEA:29827"/>
        <dbReference type="ChEBI" id="CHEBI:18420"/>
    </reaction>
</comment>
<name>A0A2V3PLE5_9BACT</name>
<dbReference type="NCBIfam" id="TIGR00383">
    <property type="entry name" value="corA"/>
    <property type="match status" value="1"/>
</dbReference>
<evidence type="ECO:0000256" key="10">
    <source>
        <dbReference type="ARBA" id="ARBA00034269"/>
    </source>
</evidence>
<accession>A0A2V3PLE5</accession>